<dbReference type="Proteomes" id="UP000046395">
    <property type="component" value="Unassembled WGS sequence"/>
</dbReference>
<keyword evidence="2" id="KW-1185">Reference proteome</keyword>
<evidence type="ECO:0000313" key="3">
    <source>
        <dbReference type="WBParaSite" id="TMUE_3000011384.1"/>
    </source>
</evidence>
<reference evidence="3" key="1">
    <citation type="submission" date="2019-12" db="UniProtKB">
        <authorList>
            <consortium name="WormBaseParasite"/>
        </authorList>
    </citation>
    <scope>IDENTIFICATION</scope>
</reference>
<organism evidence="2 3">
    <name type="scientific">Trichuris muris</name>
    <name type="common">Mouse whipworm</name>
    <dbReference type="NCBI Taxonomy" id="70415"/>
    <lineage>
        <taxon>Eukaryota</taxon>
        <taxon>Metazoa</taxon>
        <taxon>Ecdysozoa</taxon>
        <taxon>Nematoda</taxon>
        <taxon>Enoplea</taxon>
        <taxon>Dorylaimia</taxon>
        <taxon>Trichinellida</taxon>
        <taxon>Trichuridae</taxon>
        <taxon>Trichuris</taxon>
    </lineage>
</organism>
<evidence type="ECO:0000313" key="2">
    <source>
        <dbReference type="Proteomes" id="UP000046395"/>
    </source>
</evidence>
<dbReference type="WBParaSite" id="TMUE_3000011384.1">
    <property type="protein sequence ID" value="TMUE_3000011384.1"/>
    <property type="gene ID" value="WBGene00291795"/>
</dbReference>
<evidence type="ECO:0000256" key="1">
    <source>
        <dbReference type="SAM" id="SignalP"/>
    </source>
</evidence>
<feature type="chain" id="PRO_5024348461" evidence="1">
    <location>
        <begin position="22"/>
        <end position="224"/>
    </location>
</feature>
<dbReference type="AlphaFoldDB" id="A0A5S6QWA7"/>
<name>A0A5S6QWA7_TRIMR</name>
<proteinExistence type="predicted"/>
<accession>A0A5S6QWA7</accession>
<sequence length="224" mass="24998">MAPTLPLWVVLAIVGLARILSMPMPNSFFVKQCEASSKSTFNCSELPCPLDKCKRGAKGLLAFESFPQLFLLCTPKRQFCGVCSFGEVFDPREGSCVKSSRKMDHHFACFANRLCASYKKVQGAVWLRKSDRSFVLCTRIGNICGFCQGKAKFNVDHQSCRVEMAIVKDMKASNALISFNGNFVVSKAFSLRNTHSNVRARVCCHKCAIDSSMSLISYLRLCRF</sequence>
<keyword evidence="1" id="KW-0732">Signal</keyword>
<feature type="signal peptide" evidence="1">
    <location>
        <begin position="1"/>
        <end position="21"/>
    </location>
</feature>
<protein>
    <submittedName>
        <fullName evidence="3">Chitin-binding type-2 domain-containing protein</fullName>
    </submittedName>
</protein>